<dbReference type="Pfam" id="PF00392">
    <property type="entry name" value="GntR"/>
    <property type="match status" value="1"/>
</dbReference>
<dbReference type="InterPro" id="IPR051446">
    <property type="entry name" value="HTH_trans_reg/aminotransferase"/>
</dbReference>
<feature type="domain" description="HTH gntR-type" evidence="5">
    <location>
        <begin position="12"/>
        <end position="80"/>
    </location>
</feature>
<evidence type="ECO:0000256" key="1">
    <source>
        <dbReference type="ARBA" id="ARBA00022898"/>
    </source>
</evidence>
<dbReference type="PANTHER" id="PTHR46577:SF1">
    <property type="entry name" value="HTH-TYPE TRANSCRIPTIONAL REGULATORY PROTEIN GABR"/>
    <property type="match status" value="1"/>
</dbReference>
<dbReference type="CDD" id="cd07377">
    <property type="entry name" value="WHTH_GntR"/>
    <property type="match status" value="1"/>
</dbReference>
<dbReference type="InterPro" id="IPR036388">
    <property type="entry name" value="WH-like_DNA-bd_sf"/>
</dbReference>
<sequence>MSQVIVDLADPTPPYEQIRRAVLDQVRAGRLRPGDRLPTIRSLARDLGLAPGTVGRAYKELEEADVLVTGRGAGTRIADPVPAAVLAATAADPAGSARVAPLAHPSAGPAGAGVRPDEAAIPVAPELHGLMTDAVDAARSDGYGDPEILEAVRQVLAGSRARLA</sequence>
<keyword evidence="7" id="KW-1185">Reference proteome</keyword>
<keyword evidence="4" id="KW-0804">Transcription</keyword>
<keyword evidence="3" id="KW-0238">DNA-binding</keyword>
<dbReference type="PANTHER" id="PTHR46577">
    <property type="entry name" value="HTH-TYPE TRANSCRIPTIONAL REGULATORY PROTEIN GABR"/>
    <property type="match status" value="1"/>
</dbReference>
<evidence type="ECO:0000259" key="5">
    <source>
        <dbReference type="PROSITE" id="PS50949"/>
    </source>
</evidence>
<dbReference type="EMBL" id="CP107020">
    <property type="protein sequence ID" value="UYG17859.1"/>
    <property type="molecule type" value="Genomic_DNA"/>
</dbReference>
<dbReference type="Proteomes" id="UP001164305">
    <property type="component" value="Chromosome"/>
</dbReference>
<dbReference type="SUPFAM" id="SSF46785">
    <property type="entry name" value="Winged helix' DNA-binding domain"/>
    <property type="match status" value="1"/>
</dbReference>
<dbReference type="PROSITE" id="PS50949">
    <property type="entry name" value="HTH_GNTR"/>
    <property type="match status" value="1"/>
</dbReference>
<dbReference type="InterPro" id="IPR036390">
    <property type="entry name" value="WH_DNA-bd_sf"/>
</dbReference>
<dbReference type="RefSeq" id="WP_263595066.1">
    <property type="nucleotide sequence ID" value="NZ_CP107020.1"/>
</dbReference>
<gene>
    <name evidence="6" type="ORF">BRM3_05400</name>
</gene>
<evidence type="ECO:0000256" key="2">
    <source>
        <dbReference type="ARBA" id="ARBA00023015"/>
    </source>
</evidence>
<protein>
    <submittedName>
        <fullName evidence="6">GntR family transcriptional regulator</fullName>
    </submittedName>
</protein>
<accession>A0ABY6G4H3</accession>
<evidence type="ECO:0000256" key="4">
    <source>
        <dbReference type="ARBA" id="ARBA00023163"/>
    </source>
</evidence>
<proteinExistence type="predicted"/>
<keyword evidence="1" id="KW-0663">Pyridoxal phosphate</keyword>
<evidence type="ECO:0000256" key="3">
    <source>
        <dbReference type="ARBA" id="ARBA00023125"/>
    </source>
</evidence>
<dbReference type="Gene3D" id="1.10.10.10">
    <property type="entry name" value="Winged helix-like DNA-binding domain superfamily/Winged helix DNA-binding domain"/>
    <property type="match status" value="1"/>
</dbReference>
<keyword evidence="2" id="KW-0805">Transcription regulation</keyword>
<name>A0ABY6G4H3_9MICO</name>
<dbReference type="InterPro" id="IPR000524">
    <property type="entry name" value="Tscrpt_reg_HTH_GntR"/>
</dbReference>
<evidence type="ECO:0000313" key="6">
    <source>
        <dbReference type="EMBL" id="UYG17859.1"/>
    </source>
</evidence>
<reference evidence="6" key="1">
    <citation type="submission" date="2022-10" db="EMBL/GenBank/DDBJ databases">
        <title>Whole-Genome Sequencing of Brachybacterium huguangmaarense BRM-3, Isolated from Betula schmidtii.</title>
        <authorList>
            <person name="Haam D."/>
        </authorList>
    </citation>
    <scope>NUCLEOTIDE SEQUENCE</scope>
    <source>
        <strain evidence="6">BRM-3</strain>
    </source>
</reference>
<dbReference type="SMART" id="SM00345">
    <property type="entry name" value="HTH_GNTR"/>
    <property type="match status" value="1"/>
</dbReference>
<evidence type="ECO:0000313" key="7">
    <source>
        <dbReference type="Proteomes" id="UP001164305"/>
    </source>
</evidence>
<organism evidence="6 7">
    <name type="scientific">Brachybacterium huguangmaarense</name>
    <dbReference type="NCBI Taxonomy" id="1652028"/>
    <lineage>
        <taxon>Bacteria</taxon>
        <taxon>Bacillati</taxon>
        <taxon>Actinomycetota</taxon>
        <taxon>Actinomycetes</taxon>
        <taxon>Micrococcales</taxon>
        <taxon>Dermabacteraceae</taxon>
        <taxon>Brachybacterium</taxon>
    </lineage>
</organism>